<dbReference type="Proteomes" id="UP000248897">
    <property type="component" value="Chromosome 1"/>
</dbReference>
<organism evidence="1 2">
    <name type="scientific">Serratia plymuthica</name>
    <dbReference type="NCBI Taxonomy" id="82996"/>
    <lineage>
        <taxon>Bacteria</taxon>
        <taxon>Pseudomonadati</taxon>
        <taxon>Pseudomonadota</taxon>
        <taxon>Gammaproteobacteria</taxon>
        <taxon>Enterobacterales</taxon>
        <taxon>Yersiniaceae</taxon>
        <taxon>Serratia</taxon>
    </lineage>
</organism>
<evidence type="ECO:0000313" key="2">
    <source>
        <dbReference type="Proteomes" id="UP000248897"/>
    </source>
</evidence>
<protein>
    <submittedName>
        <fullName evidence="1">Uncharacterized protein</fullName>
    </submittedName>
</protein>
<accession>A0A2X4UVP1</accession>
<dbReference type="PANTHER" id="PTHR11695">
    <property type="entry name" value="ALCOHOL DEHYDROGENASE RELATED"/>
    <property type="match status" value="1"/>
</dbReference>
<dbReference type="Pfam" id="PF13602">
    <property type="entry name" value="ADH_zinc_N_2"/>
    <property type="match status" value="1"/>
</dbReference>
<dbReference type="Gene3D" id="3.40.50.720">
    <property type="entry name" value="NAD(P)-binding Rossmann-like Domain"/>
    <property type="match status" value="1"/>
</dbReference>
<gene>
    <name evidence="1" type="ORF">NCTC12961_03831</name>
</gene>
<proteinExistence type="predicted"/>
<dbReference type="InterPro" id="IPR050700">
    <property type="entry name" value="YIM1/Zinc_Alcohol_DH_Fams"/>
</dbReference>
<dbReference type="EMBL" id="LS483469">
    <property type="protein sequence ID" value="SQI42963.1"/>
    <property type="molecule type" value="Genomic_DNA"/>
</dbReference>
<dbReference type="Gene3D" id="3.90.180.10">
    <property type="entry name" value="Medium-chain alcohol dehydrogenases, catalytic domain"/>
    <property type="match status" value="1"/>
</dbReference>
<reference evidence="1 2" key="1">
    <citation type="submission" date="2018-06" db="EMBL/GenBank/DDBJ databases">
        <authorList>
            <consortium name="Pathogen Informatics"/>
            <person name="Doyle S."/>
        </authorList>
    </citation>
    <scope>NUCLEOTIDE SEQUENCE [LARGE SCALE GENOMIC DNA]</scope>
    <source>
        <strain evidence="1 2">NCTC12961</strain>
    </source>
</reference>
<dbReference type="AlphaFoldDB" id="A0A2X4UVP1"/>
<name>A0A2X4UVP1_SERPL</name>
<sequence length="70" mass="7956">MRLSKKRGISYSFLFVRPEGDQLSQIGKLLETEKIKPVIDKVFSFVDTKDALAYLDQGHAKGKVVVKMQE</sequence>
<dbReference type="PANTHER" id="PTHR11695:SF294">
    <property type="entry name" value="RETICULON-4-INTERACTING PROTEIN 1, MITOCHONDRIAL"/>
    <property type="match status" value="1"/>
</dbReference>
<evidence type="ECO:0000313" key="1">
    <source>
        <dbReference type="EMBL" id="SQI42963.1"/>
    </source>
</evidence>